<keyword evidence="1" id="KW-1133">Transmembrane helix</keyword>
<dbReference type="EMBL" id="CGIG01000001">
    <property type="protein sequence ID" value="CPR14303.1"/>
    <property type="molecule type" value="Genomic_DNA"/>
</dbReference>
<protein>
    <submittedName>
        <fullName evidence="2">Uncharacterized protein</fullName>
    </submittedName>
</protein>
<accession>A0A0G4JQY6</accession>
<feature type="transmembrane region" description="Helical" evidence="1">
    <location>
        <begin position="12"/>
        <end position="29"/>
    </location>
</feature>
<keyword evidence="1" id="KW-0472">Membrane</keyword>
<name>A0A0G4JQY6_9GAMM</name>
<sequence>MLYIQHIFSDEIVLFLCTFLVLDYCAVLGKTHFNYLF</sequence>
<gene>
    <name evidence="2" type="ORF">BN1221_00710</name>
</gene>
<keyword evidence="1" id="KW-0812">Transmembrane</keyword>
<evidence type="ECO:0000256" key="1">
    <source>
        <dbReference type="SAM" id="Phobius"/>
    </source>
</evidence>
<evidence type="ECO:0000313" key="2">
    <source>
        <dbReference type="EMBL" id="CPR14303.1"/>
    </source>
</evidence>
<organism evidence="2 3">
    <name type="scientific">Brenneria goodwinii</name>
    <dbReference type="NCBI Taxonomy" id="1109412"/>
    <lineage>
        <taxon>Bacteria</taxon>
        <taxon>Pseudomonadati</taxon>
        <taxon>Pseudomonadota</taxon>
        <taxon>Gammaproteobacteria</taxon>
        <taxon>Enterobacterales</taxon>
        <taxon>Pectobacteriaceae</taxon>
        <taxon>Brenneria</taxon>
    </lineage>
</organism>
<dbReference type="STRING" id="1109412.BN1221_00710"/>
<proteinExistence type="predicted"/>
<keyword evidence="3" id="KW-1185">Reference proteome</keyword>
<evidence type="ECO:0000313" key="3">
    <source>
        <dbReference type="Proteomes" id="UP000044377"/>
    </source>
</evidence>
<dbReference type="Proteomes" id="UP000044377">
    <property type="component" value="Unassembled WGS sequence"/>
</dbReference>
<dbReference type="AlphaFoldDB" id="A0A0G4JQY6"/>
<reference evidence="3" key="1">
    <citation type="submission" date="2015-01" db="EMBL/GenBank/DDBJ databases">
        <authorList>
            <person name="Paterson Steve"/>
        </authorList>
    </citation>
    <scope>NUCLEOTIDE SEQUENCE [LARGE SCALE GENOMIC DNA]</scope>
    <source>
        <strain evidence="3">OBR1</strain>
    </source>
</reference>